<keyword evidence="2" id="KW-0805">Transcription regulation</keyword>
<dbReference type="InterPro" id="IPR007627">
    <property type="entry name" value="RNA_pol_sigma70_r2"/>
</dbReference>
<evidence type="ECO:0000259" key="5">
    <source>
        <dbReference type="Pfam" id="PF04542"/>
    </source>
</evidence>
<dbReference type="EMBL" id="FNAI01000005">
    <property type="protein sequence ID" value="SDE33504.1"/>
    <property type="molecule type" value="Genomic_DNA"/>
</dbReference>
<evidence type="ECO:0000313" key="7">
    <source>
        <dbReference type="EMBL" id="SDE33504.1"/>
    </source>
</evidence>
<dbReference type="InterPro" id="IPR039425">
    <property type="entry name" value="RNA_pol_sigma-70-like"/>
</dbReference>
<dbReference type="SUPFAM" id="SSF88659">
    <property type="entry name" value="Sigma3 and sigma4 domains of RNA polymerase sigma factors"/>
    <property type="match status" value="1"/>
</dbReference>
<dbReference type="Pfam" id="PF08281">
    <property type="entry name" value="Sigma70_r4_2"/>
    <property type="match status" value="1"/>
</dbReference>
<organism evidence="7 8">
    <name type="scientific">Mucilaginibacter pineti</name>
    <dbReference type="NCBI Taxonomy" id="1391627"/>
    <lineage>
        <taxon>Bacteria</taxon>
        <taxon>Pseudomonadati</taxon>
        <taxon>Bacteroidota</taxon>
        <taxon>Sphingobacteriia</taxon>
        <taxon>Sphingobacteriales</taxon>
        <taxon>Sphingobacteriaceae</taxon>
        <taxon>Mucilaginibacter</taxon>
    </lineage>
</organism>
<keyword evidence="3" id="KW-0731">Sigma factor</keyword>
<dbReference type="InterPro" id="IPR013325">
    <property type="entry name" value="RNA_pol_sigma_r2"/>
</dbReference>
<gene>
    <name evidence="7" type="ORF">SAMN05216464_105261</name>
</gene>
<dbReference type="PANTHER" id="PTHR43133:SF46">
    <property type="entry name" value="RNA POLYMERASE SIGMA-70 FACTOR ECF SUBFAMILY"/>
    <property type="match status" value="1"/>
</dbReference>
<dbReference type="STRING" id="1391627.SAMN05216464_105261"/>
<evidence type="ECO:0000313" key="8">
    <source>
        <dbReference type="Proteomes" id="UP000199072"/>
    </source>
</evidence>
<dbReference type="PANTHER" id="PTHR43133">
    <property type="entry name" value="RNA POLYMERASE ECF-TYPE SIGMA FACTO"/>
    <property type="match status" value="1"/>
</dbReference>
<dbReference type="InterPro" id="IPR014327">
    <property type="entry name" value="RNA_pol_sigma70_bacteroid"/>
</dbReference>
<accession>A0A1G7C2B3</accession>
<comment type="similarity">
    <text evidence="1">Belongs to the sigma-70 factor family. ECF subfamily.</text>
</comment>
<name>A0A1G7C2B3_9SPHI</name>
<dbReference type="GO" id="GO:0006352">
    <property type="term" value="P:DNA-templated transcription initiation"/>
    <property type="evidence" value="ECO:0007669"/>
    <property type="project" value="InterPro"/>
</dbReference>
<dbReference type="GO" id="GO:0016987">
    <property type="term" value="F:sigma factor activity"/>
    <property type="evidence" value="ECO:0007669"/>
    <property type="project" value="UniProtKB-KW"/>
</dbReference>
<keyword evidence="4" id="KW-0804">Transcription</keyword>
<sequence>MTETELKYLLIDIAVNNNRASFKRLYMFYYSKLFWFAKSFVKTDESAEEIIDDVFLNLWMQRAKLMEINNFGNYCYTSVKNKSLNHIAKVQLTQVNIDDITVEIIDVSASGEDNLICADITWVINNSLGKLSDQCRLVFKLVKEDGLKYREVADLLDLSVKTVEYHMGNALKQLTQSIERSQRQTTVTAKNTAFVSTKR</sequence>
<evidence type="ECO:0000259" key="6">
    <source>
        <dbReference type="Pfam" id="PF08281"/>
    </source>
</evidence>
<dbReference type="InterPro" id="IPR036388">
    <property type="entry name" value="WH-like_DNA-bd_sf"/>
</dbReference>
<dbReference type="GO" id="GO:0003677">
    <property type="term" value="F:DNA binding"/>
    <property type="evidence" value="ECO:0007669"/>
    <property type="project" value="InterPro"/>
</dbReference>
<dbReference type="InterPro" id="IPR014284">
    <property type="entry name" value="RNA_pol_sigma-70_dom"/>
</dbReference>
<dbReference type="Gene3D" id="1.10.1740.10">
    <property type="match status" value="1"/>
</dbReference>
<feature type="domain" description="RNA polymerase sigma factor 70 region 4 type 2" evidence="6">
    <location>
        <begin position="127"/>
        <end position="174"/>
    </location>
</feature>
<protein>
    <submittedName>
        <fullName evidence="7">RNA polymerase sigma-70 factor, ECF subfamily</fullName>
    </submittedName>
</protein>
<dbReference type="InterPro" id="IPR013249">
    <property type="entry name" value="RNA_pol_sigma70_r4_t2"/>
</dbReference>
<feature type="domain" description="RNA polymerase sigma-70 region 2" evidence="5">
    <location>
        <begin position="25"/>
        <end position="90"/>
    </location>
</feature>
<proteinExistence type="inferred from homology"/>
<dbReference type="OrthoDB" id="659361at2"/>
<evidence type="ECO:0000256" key="4">
    <source>
        <dbReference type="ARBA" id="ARBA00023163"/>
    </source>
</evidence>
<dbReference type="SUPFAM" id="SSF88946">
    <property type="entry name" value="Sigma2 domain of RNA polymerase sigma factors"/>
    <property type="match status" value="1"/>
</dbReference>
<dbReference type="Gene3D" id="1.10.10.10">
    <property type="entry name" value="Winged helix-like DNA-binding domain superfamily/Winged helix DNA-binding domain"/>
    <property type="match status" value="1"/>
</dbReference>
<keyword evidence="8" id="KW-1185">Reference proteome</keyword>
<evidence type="ECO:0000256" key="1">
    <source>
        <dbReference type="ARBA" id="ARBA00010641"/>
    </source>
</evidence>
<reference evidence="7 8" key="1">
    <citation type="submission" date="2016-10" db="EMBL/GenBank/DDBJ databases">
        <authorList>
            <person name="de Groot N.N."/>
        </authorList>
    </citation>
    <scope>NUCLEOTIDE SEQUENCE [LARGE SCALE GENOMIC DNA]</scope>
    <source>
        <strain evidence="7 8">47C3B</strain>
    </source>
</reference>
<dbReference type="Pfam" id="PF04542">
    <property type="entry name" value="Sigma70_r2"/>
    <property type="match status" value="1"/>
</dbReference>
<dbReference type="AlphaFoldDB" id="A0A1G7C2B3"/>
<evidence type="ECO:0000256" key="2">
    <source>
        <dbReference type="ARBA" id="ARBA00023015"/>
    </source>
</evidence>
<dbReference type="Proteomes" id="UP000199072">
    <property type="component" value="Unassembled WGS sequence"/>
</dbReference>
<dbReference type="NCBIfam" id="TIGR02985">
    <property type="entry name" value="Sig70_bacteroi1"/>
    <property type="match status" value="1"/>
</dbReference>
<dbReference type="RefSeq" id="WP_091149831.1">
    <property type="nucleotide sequence ID" value="NZ_FNAI01000005.1"/>
</dbReference>
<evidence type="ECO:0000256" key="3">
    <source>
        <dbReference type="ARBA" id="ARBA00023082"/>
    </source>
</evidence>
<dbReference type="NCBIfam" id="TIGR02937">
    <property type="entry name" value="sigma70-ECF"/>
    <property type="match status" value="1"/>
</dbReference>
<dbReference type="InterPro" id="IPR013324">
    <property type="entry name" value="RNA_pol_sigma_r3/r4-like"/>
</dbReference>